<evidence type="ECO:0000313" key="1">
    <source>
        <dbReference type="EMBL" id="GBP96990.1"/>
    </source>
</evidence>
<comment type="caution">
    <text evidence="1">The sequence shown here is derived from an EMBL/GenBank/DDBJ whole genome shotgun (WGS) entry which is preliminary data.</text>
</comment>
<dbReference type="AlphaFoldDB" id="A0A4C2AA50"/>
<name>A0A4C2AA50_EUMVA</name>
<organism evidence="1 2">
    <name type="scientific">Eumeta variegata</name>
    <name type="common">Bagworm moth</name>
    <name type="synonym">Eumeta japonica</name>
    <dbReference type="NCBI Taxonomy" id="151549"/>
    <lineage>
        <taxon>Eukaryota</taxon>
        <taxon>Metazoa</taxon>
        <taxon>Ecdysozoa</taxon>
        <taxon>Arthropoda</taxon>
        <taxon>Hexapoda</taxon>
        <taxon>Insecta</taxon>
        <taxon>Pterygota</taxon>
        <taxon>Neoptera</taxon>
        <taxon>Endopterygota</taxon>
        <taxon>Lepidoptera</taxon>
        <taxon>Glossata</taxon>
        <taxon>Ditrysia</taxon>
        <taxon>Tineoidea</taxon>
        <taxon>Psychidae</taxon>
        <taxon>Oiketicinae</taxon>
        <taxon>Eumeta</taxon>
    </lineage>
</organism>
<accession>A0A4C2AA50</accession>
<keyword evidence="2" id="KW-1185">Reference proteome</keyword>
<evidence type="ECO:0000313" key="2">
    <source>
        <dbReference type="Proteomes" id="UP000299102"/>
    </source>
</evidence>
<dbReference type="Proteomes" id="UP000299102">
    <property type="component" value="Unassembled WGS sequence"/>
</dbReference>
<protein>
    <submittedName>
        <fullName evidence="1">Uncharacterized protein</fullName>
    </submittedName>
</protein>
<gene>
    <name evidence="1" type="ORF">EVAR_89967_1</name>
</gene>
<proteinExistence type="predicted"/>
<sequence length="341" mass="37462">MVGSARLLVSGEARVLGAHAHFRVIVSGHSEKWAAVLQCVRRHRLWACARFDVTVTSPRQATLRGESAVSRAAIVVSHAPSGITILETCRRAPRRASARARARWLLAAKPRLERERQRAGSRCAALRRKKMMRTQRRGLRPRILRLSRREPTRLAEAELQVAQAKFEGEGKPSGGGGSGSEAVVTAQPRSYASALRLPGRTVTESQSGTVLAIPRLPSRSTYKTAEETKLLKNAINPASMQVQVTQSAQGRSCGRGSTNHVCRIGGENSTVPPRCRAQDRRIKATVARCATCHRFGRRDAEARTASRIASTKVRGRAIRIRHPIWISVADYVSNRLTWAAP</sequence>
<dbReference type="EMBL" id="BGZK01002855">
    <property type="protein sequence ID" value="GBP96990.1"/>
    <property type="molecule type" value="Genomic_DNA"/>
</dbReference>
<reference evidence="1 2" key="1">
    <citation type="journal article" date="2019" name="Commun. Biol.">
        <title>The bagworm genome reveals a unique fibroin gene that provides high tensile strength.</title>
        <authorList>
            <person name="Kono N."/>
            <person name="Nakamura H."/>
            <person name="Ohtoshi R."/>
            <person name="Tomita M."/>
            <person name="Numata K."/>
            <person name="Arakawa K."/>
        </authorList>
    </citation>
    <scope>NUCLEOTIDE SEQUENCE [LARGE SCALE GENOMIC DNA]</scope>
</reference>
<dbReference type="OrthoDB" id="10026072at2759"/>